<feature type="compositionally biased region" description="Acidic residues" evidence="1">
    <location>
        <begin position="63"/>
        <end position="72"/>
    </location>
</feature>
<protein>
    <submittedName>
        <fullName evidence="2">Uncharacterized protein</fullName>
    </submittedName>
</protein>
<dbReference type="AlphaFoldDB" id="A0A7R9DG57"/>
<proteinExistence type="predicted"/>
<name>A0A7R9DG57_TIMCR</name>
<feature type="compositionally biased region" description="Polar residues" evidence="1">
    <location>
        <begin position="45"/>
        <end position="58"/>
    </location>
</feature>
<feature type="region of interest" description="Disordered" evidence="1">
    <location>
        <begin position="28"/>
        <end position="90"/>
    </location>
</feature>
<gene>
    <name evidence="2" type="ORF">TCEB3V08_LOCUS11555</name>
</gene>
<reference evidence="2" key="1">
    <citation type="submission" date="2020-11" db="EMBL/GenBank/DDBJ databases">
        <authorList>
            <person name="Tran Van P."/>
        </authorList>
    </citation>
    <scope>NUCLEOTIDE SEQUENCE</scope>
</reference>
<feature type="compositionally biased region" description="Pro residues" evidence="1">
    <location>
        <begin position="32"/>
        <end position="41"/>
    </location>
</feature>
<sequence>MSFQTSVANQNFGDIDLDMIAAQLNELGVMPPVTPQPPPEAPARSRQNGKSSQPSSSILDPPVESDSDEEEEGRVRNDGTLLASDPPKPL</sequence>
<organism evidence="2">
    <name type="scientific">Timema cristinae</name>
    <name type="common">Walking stick</name>
    <dbReference type="NCBI Taxonomy" id="61476"/>
    <lineage>
        <taxon>Eukaryota</taxon>
        <taxon>Metazoa</taxon>
        <taxon>Ecdysozoa</taxon>
        <taxon>Arthropoda</taxon>
        <taxon>Hexapoda</taxon>
        <taxon>Insecta</taxon>
        <taxon>Pterygota</taxon>
        <taxon>Neoptera</taxon>
        <taxon>Polyneoptera</taxon>
        <taxon>Phasmatodea</taxon>
        <taxon>Timematodea</taxon>
        <taxon>Timematoidea</taxon>
        <taxon>Timematidae</taxon>
        <taxon>Timema</taxon>
    </lineage>
</organism>
<evidence type="ECO:0000313" key="2">
    <source>
        <dbReference type="EMBL" id="CAD7412889.1"/>
    </source>
</evidence>
<dbReference type="EMBL" id="OC323251">
    <property type="protein sequence ID" value="CAD7412889.1"/>
    <property type="molecule type" value="Genomic_DNA"/>
</dbReference>
<evidence type="ECO:0000256" key="1">
    <source>
        <dbReference type="SAM" id="MobiDB-lite"/>
    </source>
</evidence>
<accession>A0A7R9DG57</accession>